<feature type="transmembrane region" description="Helical" evidence="6">
    <location>
        <begin position="377"/>
        <end position="396"/>
    </location>
</feature>
<sequence>MNRLKNLLQDKLVRNFLNIFSGDAIGSVLSIISISFITKRIGMEKYGFIVLIQGIASLVDGIFNFQSWQGFIKFFPAAKGKDEEVKKLIKFSYILDIATALIAFIILNSAGVLIKKIYNFTPQEMFLLMIFSFYIIFNIQGTPIGILRSFDRFDMLRNQRVITSIYNFVMLGVGFYLKLDLGYFVFVYLSSNVLNGILVNIFAIMVLKKRKLLGFVFEKVSFNKEFFKFTCLTNLNSSLDIPVQYFDNLLIGKMLSLEQLGIYKICKTVATVLDKVGTPIYQTLYPYFCETIARKDVKEVFRKFLKVSALLLGMCTLMVIGLNVVGFYLFSQFFSKLILNYKFEVNLYIVMKSLGTVFIAVHPLFLSLGYIKVETKIIFIANLIYMGILFPLIKNYGLSGVIGAYGVQVVLIVGMKMWYILSRKEKISFEEQNQDMNNDYYN</sequence>
<feature type="transmembrane region" description="Helical" evidence="6">
    <location>
        <begin position="93"/>
        <end position="114"/>
    </location>
</feature>
<protein>
    <submittedName>
        <fullName evidence="7">Lipopolysaccharide biosynthesis protein</fullName>
    </submittedName>
</protein>
<evidence type="ECO:0000256" key="4">
    <source>
        <dbReference type="ARBA" id="ARBA00022989"/>
    </source>
</evidence>
<name>A0ABM6U5K1_FUSVA</name>
<feature type="transmembrane region" description="Helical" evidence="6">
    <location>
        <begin position="349"/>
        <end position="370"/>
    </location>
</feature>
<dbReference type="InterPro" id="IPR050833">
    <property type="entry name" value="Poly_Biosynth_Transport"/>
</dbReference>
<proteinExistence type="predicted"/>
<feature type="transmembrane region" description="Helical" evidence="6">
    <location>
        <begin position="304"/>
        <end position="329"/>
    </location>
</feature>
<evidence type="ECO:0000313" key="8">
    <source>
        <dbReference type="Proteomes" id="UP000241238"/>
    </source>
</evidence>
<keyword evidence="5 6" id="KW-0472">Membrane</keyword>
<dbReference type="Proteomes" id="UP000241238">
    <property type="component" value="Chromosome"/>
</dbReference>
<dbReference type="PANTHER" id="PTHR30250:SF11">
    <property type="entry name" value="O-ANTIGEN TRANSPORTER-RELATED"/>
    <property type="match status" value="1"/>
</dbReference>
<dbReference type="EMBL" id="CP028103">
    <property type="protein sequence ID" value="AVQ31610.1"/>
    <property type="molecule type" value="Genomic_DNA"/>
</dbReference>
<evidence type="ECO:0000256" key="5">
    <source>
        <dbReference type="ARBA" id="ARBA00023136"/>
    </source>
</evidence>
<dbReference type="RefSeq" id="WP_005947894.1">
    <property type="nucleotide sequence ID" value="NZ_CP028103.1"/>
</dbReference>
<comment type="subcellular location">
    <subcellularLocation>
        <location evidence="1">Cell membrane</location>
        <topology evidence="1">Multi-pass membrane protein</topology>
    </subcellularLocation>
</comment>
<feature type="transmembrane region" description="Helical" evidence="6">
    <location>
        <begin position="183"/>
        <end position="207"/>
    </location>
</feature>
<dbReference type="GeneID" id="77468411"/>
<dbReference type="InterPro" id="IPR002797">
    <property type="entry name" value="Polysacc_synth"/>
</dbReference>
<feature type="transmembrane region" description="Helical" evidence="6">
    <location>
        <begin position="159"/>
        <end position="177"/>
    </location>
</feature>
<evidence type="ECO:0000256" key="1">
    <source>
        <dbReference type="ARBA" id="ARBA00004651"/>
    </source>
</evidence>
<organism evidence="7 8">
    <name type="scientific">Fusobacterium varium ATCC 27725</name>
    <dbReference type="NCBI Taxonomy" id="469618"/>
    <lineage>
        <taxon>Bacteria</taxon>
        <taxon>Fusobacteriati</taxon>
        <taxon>Fusobacteriota</taxon>
        <taxon>Fusobacteriia</taxon>
        <taxon>Fusobacteriales</taxon>
        <taxon>Fusobacteriaceae</taxon>
        <taxon>Fusobacterium</taxon>
    </lineage>
</organism>
<feature type="transmembrane region" description="Helical" evidence="6">
    <location>
        <begin position="46"/>
        <end position="65"/>
    </location>
</feature>
<feature type="transmembrane region" description="Helical" evidence="6">
    <location>
        <begin position="12"/>
        <end position="34"/>
    </location>
</feature>
<reference evidence="8" key="1">
    <citation type="journal article" date="2018" name="MSphere">
        <title>Fusobacterium Genomics Using MinION and Illumina Sequencing Enables Genome Completion and Correction.</title>
        <authorList>
            <person name="Todd S.M."/>
            <person name="Settlage R.E."/>
            <person name="Lahmers K.K."/>
            <person name="Slade D.J."/>
        </authorList>
    </citation>
    <scope>NUCLEOTIDE SEQUENCE [LARGE SCALE GENOMIC DNA]</scope>
    <source>
        <strain evidence="8">ATCC 27725</strain>
    </source>
</reference>
<feature type="transmembrane region" description="Helical" evidence="6">
    <location>
        <begin position="126"/>
        <end position="147"/>
    </location>
</feature>
<evidence type="ECO:0000256" key="6">
    <source>
        <dbReference type="SAM" id="Phobius"/>
    </source>
</evidence>
<evidence type="ECO:0000256" key="2">
    <source>
        <dbReference type="ARBA" id="ARBA00022475"/>
    </source>
</evidence>
<keyword evidence="8" id="KW-1185">Reference proteome</keyword>
<accession>A0ABM6U5K1</accession>
<dbReference type="Pfam" id="PF01943">
    <property type="entry name" value="Polysacc_synt"/>
    <property type="match status" value="1"/>
</dbReference>
<keyword evidence="4 6" id="KW-1133">Transmembrane helix</keyword>
<feature type="transmembrane region" description="Helical" evidence="6">
    <location>
        <begin position="402"/>
        <end position="421"/>
    </location>
</feature>
<evidence type="ECO:0000313" key="7">
    <source>
        <dbReference type="EMBL" id="AVQ31610.1"/>
    </source>
</evidence>
<dbReference type="PANTHER" id="PTHR30250">
    <property type="entry name" value="PST FAMILY PREDICTED COLANIC ACID TRANSPORTER"/>
    <property type="match status" value="1"/>
</dbReference>
<evidence type="ECO:0000256" key="3">
    <source>
        <dbReference type="ARBA" id="ARBA00022692"/>
    </source>
</evidence>
<gene>
    <name evidence="7" type="ORF">C4N18_10445</name>
</gene>
<keyword evidence="2" id="KW-1003">Cell membrane</keyword>
<keyword evidence="3 6" id="KW-0812">Transmembrane</keyword>